<dbReference type="InterPro" id="IPR000415">
    <property type="entry name" value="Nitroreductase-like"/>
</dbReference>
<gene>
    <name evidence="4" type="ORF">CH333_07780</name>
</gene>
<dbReference type="EMBL" id="NOZQ01000178">
    <property type="protein sequence ID" value="OYD14517.1"/>
    <property type="molecule type" value="Genomic_DNA"/>
</dbReference>
<evidence type="ECO:0000313" key="4">
    <source>
        <dbReference type="EMBL" id="OYD14517.1"/>
    </source>
</evidence>
<dbReference type="Proteomes" id="UP000215215">
    <property type="component" value="Unassembled WGS sequence"/>
</dbReference>
<accession>A0A235BS28</accession>
<dbReference type="PANTHER" id="PTHR43673:SF10">
    <property type="entry name" value="NADH DEHYDROGENASE_NAD(P)H NITROREDUCTASE XCC3605-RELATED"/>
    <property type="match status" value="1"/>
</dbReference>
<dbReference type="SUPFAM" id="SSF55469">
    <property type="entry name" value="FMN-dependent nitroreductase-like"/>
    <property type="match status" value="1"/>
</dbReference>
<reference evidence="4 5" key="1">
    <citation type="submission" date="2017-07" db="EMBL/GenBank/DDBJ databases">
        <title>Recovery of genomes from metagenomes via a dereplication, aggregation, and scoring strategy.</title>
        <authorList>
            <person name="Sieber C.M."/>
            <person name="Probst A.J."/>
            <person name="Sharrar A."/>
            <person name="Thomas B.C."/>
            <person name="Hess M."/>
            <person name="Tringe S.G."/>
            <person name="Banfield J.F."/>
        </authorList>
    </citation>
    <scope>NUCLEOTIDE SEQUENCE [LARGE SCALE GENOMIC DNA]</scope>
    <source>
        <strain evidence="4">JGI_Cruoil_03_44_89</strain>
    </source>
</reference>
<protein>
    <submittedName>
        <fullName evidence="4">Nitroreductase</fullName>
    </submittedName>
</protein>
<evidence type="ECO:0000259" key="3">
    <source>
        <dbReference type="Pfam" id="PF00881"/>
    </source>
</evidence>
<evidence type="ECO:0000256" key="1">
    <source>
        <dbReference type="ARBA" id="ARBA00007118"/>
    </source>
</evidence>
<dbReference type="CDD" id="cd02139">
    <property type="entry name" value="nitroreductase"/>
    <property type="match status" value="1"/>
</dbReference>
<dbReference type="AlphaFoldDB" id="A0A235BS28"/>
<proteinExistence type="inferred from homology"/>
<dbReference type="PANTHER" id="PTHR43673">
    <property type="entry name" value="NAD(P)H NITROREDUCTASE YDGI-RELATED"/>
    <property type="match status" value="1"/>
</dbReference>
<evidence type="ECO:0000256" key="2">
    <source>
        <dbReference type="ARBA" id="ARBA00023002"/>
    </source>
</evidence>
<keyword evidence="2" id="KW-0560">Oxidoreductase</keyword>
<sequence length="170" mass="18931">MTVKDAIRGRCSVRSYLDKPVEEEKLTLILEAARLAPSAKNEQNWKFIVVRDKKTRERLAEAAANQEFIAEAPVVIVAVSTEPSHIMRCGVPAYAVDVAIAVDHMTLQAVELGLGTCWIGAFYQSKIKEILEIPDRCKVVALLPLGYPACSCVEKYRNSLKESVTYEKFS</sequence>
<comment type="similarity">
    <text evidence="1">Belongs to the nitroreductase family.</text>
</comment>
<name>A0A235BS28_UNCW3</name>
<dbReference type="Gene3D" id="3.40.109.10">
    <property type="entry name" value="NADH Oxidase"/>
    <property type="match status" value="1"/>
</dbReference>
<evidence type="ECO:0000313" key="5">
    <source>
        <dbReference type="Proteomes" id="UP000215215"/>
    </source>
</evidence>
<organism evidence="4 5">
    <name type="scientific">candidate division WOR-3 bacterium JGI_Cruoil_03_44_89</name>
    <dbReference type="NCBI Taxonomy" id="1973748"/>
    <lineage>
        <taxon>Bacteria</taxon>
        <taxon>Bacteria division WOR-3</taxon>
    </lineage>
</organism>
<dbReference type="GO" id="GO:0016491">
    <property type="term" value="F:oxidoreductase activity"/>
    <property type="evidence" value="ECO:0007669"/>
    <property type="project" value="UniProtKB-KW"/>
</dbReference>
<dbReference type="InterPro" id="IPR029479">
    <property type="entry name" value="Nitroreductase"/>
</dbReference>
<comment type="caution">
    <text evidence="4">The sequence shown here is derived from an EMBL/GenBank/DDBJ whole genome shotgun (WGS) entry which is preliminary data.</text>
</comment>
<dbReference type="Pfam" id="PF00881">
    <property type="entry name" value="Nitroreductase"/>
    <property type="match status" value="1"/>
</dbReference>
<feature type="domain" description="Nitroreductase" evidence="3">
    <location>
        <begin position="7"/>
        <end position="66"/>
    </location>
</feature>